<keyword evidence="2" id="KW-0812">Transmembrane</keyword>
<keyword evidence="2" id="KW-1133">Transmembrane helix</keyword>
<feature type="transmembrane region" description="Helical" evidence="2">
    <location>
        <begin position="39"/>
        <end position="64"/>
    </location>
</feature>
<dbReference type="RefSeq" id="WP_111726795.1">
    <property type="nucleotide sequence ID" value="NZ_CP065726.1"/>
</dbReference>
<feature type="region of interest" description="Disordered" evidence="1">
    <location>
        <begin position="116"/>
        <end position="137"/>
    </location>
</feature>
<keyword evidence="2" id="KW-0472">Membrane</keyword>
<evidence type="ECO:0000313" key="4">
    <source>
        <dbReference type="Proteomes" id="UP000594865"/>
    </source>
</evidence>
<dbReference type="AlphaFoldDB" id="A0A7T3ESV7"/>
<organism evidence="3 4">
    <name type="scientific">Neisseria cinerea</name>
    <dbReference type="NCBI Taxonomy" id="483"/>
    <lineage>
        <taxon>Bacteria</taxon>
        <taxon>Pseudomonadati</taxon>
        <taxon>Pseudomonadota</taxon>
        <taxon>Betaproteobacteria</taxon>
        <taxon>Neisseriales</taxon>
        <taxon>Neisseriaceae</taxon>
        <taxon>Neisseria</taxon>
    </lineage>
</organism>
<dbReference type="EMBL" id="CP065726">
    <property type="protein sequence ID" value="QPT37423.1"/>
    <property type="molecule type" value="Genomic_DNA"/>
</dbReference>
<accession>A0A7T3ESV7</accession>
<proteinExistence type="predicted"/>
<reference evidence="3 4" key="1">
    <citation type="submission" date="2020-12" db="EMBL/GenBank/DDBJ databases">
        <title>FDA dAtabase for Regulatory Grade micrObial Sequences (FDA-ARGOS): Supporting development and validation of Infectious Disease Dx tests.</title>
        <authorList>
            <person name="Sproer C."/>
            <person name="Gronow S."/>
            <person name="Severitt S."/>
            <person name="Schroder I."/>
            <person name="Tallon L."/>
            <person name="Sadzewicz L."/>
            <person name="Zhao X."/>
            <person name="Boylan J."/>
            <person name="Ott S."/>
            <person name="Bowen H."/>
            <person name="Vavikolanu K."/>
            <person name="Mehta A."/>
            <person name="Aluvathingal J."/>
            <person name="Nadendla S."/>
            <person name="Lowell S."/>
            <person name="Myers T."/>
            <person name="Yan Y."/>
            <person name="Sichtig H."/>
        </authorList>
    </citation>
    <scope>NUCLEOTIDE SEQUENCE [LARGE SCALE GENOMIC DNA]</scope>
    <source>
        <strain evidence="3 4">FDAARGOS_871</strain>
    </source>
</reference>
<gene>
    <name evidence="3" type="ORF">I6G28_05610</name>
</gene>
<name>A0A7T3ESV7_NEICI</name>
<evidence type="ECO:0000256" key="2">
    <source>
        <dbReference type="SAM" id="Phobius"/>
    </source>
</evidence>
<feature type="transmembrane region" description="Helical" evidence="2">
    <location>
        <begin position="70"/>
        <end position="92"/>
    </location>
</feature>
<protein>
    <submittedName>
        <fullName evidence="3">Uncharacterized protein</fullName>
    </submittedName>
</protein>
<dbReference type="Proteomes" id="UP000594865">
    <property type="component" value="Chromosome"/>
</dbReference>
<keyword evidence="4" id="KW-1185">Reference proteome</keyword>
<dbReference type="GeneID" id="84020952"/>
<sequence length="137" mass="15467">MFDYLKHKIKTYAVNPLTGMVHEKQEALARKTAERAATILFWLTAGLTGIFTLILALFSLSLFIGQLLGSYLYGLFIFTALFILIFLILLSVRKRIETAIRQTLFRLLKPQIPQESQNADGITDNTVHSLPNQDNPA</sequence>
<evidence type="ECO:0000313" key="3">
    <source>
        <dbReference type="EMBL" id="QPT37423.1"/>
    </source>
</evidence>
<evidence type="ECO:0000256" key="1">
    <source>
        <dbReference type="SAM" id="MobiDB-lite"/>
    </source>
</evidence>